<evidence type="ECO:0000313" key="3">
    <source>
        <dbReference type="Proteomes" id="UP000194816"/>
    </source>
</evidence>
<evidence type="ECO:0000313" key="2">
    <source>
        <dbReference type="EMBL" id="OUB39966.1"/>
    </source>
</evidence>
<evidence type="ECO:0000256" key="1">
    <source>
        <dbReference type="SAM" id="Phobius"/>
    </source>
</evidence>
<comment type="caution">
    <text evidence="2">The sequence shown here is derived from an EMBL/GenBank/DDBJ whole genome shotgun (WGS) entry which is preliminary data.</text>
</comment>
<keyword evidence="1" id="KW-0812">Transmembrane</keyword>
<gene>
    <name evidence="2" type="ORF">BK716_31300</name>
</gene>
<feature type="transmembrane region" description="Helical" evidence="1">
    <location>
        <begin position="41"/>
        <end position="62"/>
    </location>
</feature>
<dbReference type="AlphaFoldDB" id="A0A9X6QIR3"/>
<proteinExistence type="predicted"/>
<keyword evidence="1" id="KW-1133">Transmembrane helix</keyword>
<dbReference type="Proteomes" id="UP000194816">
    <property type="component" value="Unassembled WGS sequence"/>
</dbReference>
<dbReference type="EMBL" id="MOOK01000232">
    <property type="protein sequence ID" value="OUB39966.1"/>
    <property type="molecule type" value="Genomic_DNA"/>
</dbReference>
<accession>A0A9X6QIR3</accession>
<reference evidence="2 3" key="1">
    <citation type="submission" date="2016-10" db="EMBL/GenBank/DDBJ databases">
        <title>Comparative genomics of Bacillus thuringiensis reveals a path to pathogens against multiple invertebrate hosts.</title>
        <authorList>
            <person name="Zheng J."/>
            <person name="Gao Q."/>
            <person name="Liu H."/>
            <person name="Peng D."/>
            <person name="Ruan L."/>
            <person name="Sun M."/>
        </authorList>
    </citation>
    <scope>NUCLEOTIDE SEQUENCE [LARGE SCALE GENOMIC DNA]</scope>
    <source>
        <strain evidence="2">BGSC 4AU1</strain>
    </source>
</reference>
<name>A0A9X6QIR3_BACUH</name>
<sequence>MPFFQKVREIKEKSKALIAEHKPHRRPKEKRKLPLAKKVGFLKFVIWGVIVVVGTSGLLALARAQNALGKSKQAVSAVLILSQ</sequence>
<dbReference type="RefSeq" id="WP_088115647.1">
    <property type="nucleotide sequence ID" value="NZ_MOOK01000232.1"/>
</dbReference>
<organism evidence="2 3">
    <name type="scientific">Bacillus thuringiensis subsp. higo</name>
    <dbReference type="NCBI Taxonomy" id="132266"/>
    <lineage>
        <taxon>Bacteria</taxon>
        <taxon>Bacillati</taxon>
        <taxon>Bacillota</taxon>
        <taxon>Bacilli</taxon>
        <taxon>Bacillales</taxon>
        <taxon>Bacillaceae</taxon>
        <taxon>Bacillus</taxon>
        <taxon>Bacillus cereus group</taxon>
    </lineage>
</organism>
<protein>
    <submittedName>
        <fullName evidence="2">Uncharacterized protein</fullName>
    </submittedName>
</protein>
<keyword evidence="1" id="KW-0472">Membrane</keyword>